<dbReference type="Gene3D" id="1.10.287.1060">
    <property type="entry name" value="ESAT-6-like"/>
    <property type="match status" value="1"/>
</dbReference>
<sequence length="98" mass="10993">MIAIGIEPHKLHEAAHNAHNIYVVLSQELIRLQSLNNNLHHTFGGTSVANFEAHFAEWIVALTCLSNDLQLCSRSLERIATLADTQIDELRILLNTTH</sequence>
<comment type="caution">
    <text evidence="1">The sequence shown here is derived from an EMBL/GenBank/DDBJ whole genome shotgun (WGS) entry which is preliminary data.</text>
</comment>
<proteinExistence type="predicted"/>
<evidence type="ECO:0000313" key="2">
    <source>
        <dbReference type="Proteomes" id="UP000287188"/>
    </source>
</evidence>
<dbReference type="Pfam" id="PF06013">
    <property type="entry name" value="WXG100"/>
    <property type="match status" value="1"/>
</dbReference>
<name>A0A402AJX8_9CHLR</name>
<gene>
    <name evidence="1" type="ORF">KDK_32120</name>
</gene>
<reference evidence="2" key="1">
    <citation type="submission" date="2018-12" db="EMBL/GenBank/DDBJ databases">
        <title>Tengunoibacter tsumagoiensis gen. nov., sp. nov., Dictyobacter kobayashii sp. nov., D. alpinus sp. nov., and D. joshuensis sp. nov. and description of Dictyobacteraceae fam. nov. within the order Ktedonobacterales isolated from Tengu-no-mugimeshi.</title>
        <authorList>
            <person name="Wang C.M."/>
            <person name="Zheng Y."/>
            <person name="Sakai Y."/>
            <person name="Toyoda A."/>
            <person name="Minakuchi Y."/>
            <person name="Abe K."/>
            <person name="Yokota A."/>
            <person name="Yabe S."/>
        </authorList>
    </citation>
    <scope>NUCLEOTIDE SEQUENCE [LARGE SCALE GENOMIC DNA]</scope>
    <source>
        <strain evidence="2">Uno11</strain>
    </source>
</reference>
<keyword evidence="2" id="KW-1185">Reference proteome</keyword>
<evidence type="ECO:0000313" key="1">
    <source>
        <dbReference type="EMBL" id="GCE19412.1"/>
    </source>
</evidence>
<organism evidence="1 2">
    <name type="scientific">Dictyobacter kobayashii</name>
    <dbReference type="NCBI Taxonomy" id="2014872"/>
    <lineage>
        <taxon>Bacteria</taxon>
        <taxon>Bacillati</taxon>
        <taxon>Chloroflexota</taxon>
        <taxon>Ktedonobacteria</taxon>
        <taxon>Ktedonobacterales</taxon>
        <taxon>Dictyobacteraceae</taxon>
        <taxon>Dictyobacter</taxon>
    </lineage>
</organism>
<dbReference type="EMBL" id="BIFS01000001">
    <property type="protein sequence ID" value="GCE19412.1"/>
    <property type="molecule type" value="Genomic_DNA"/>
</dbReference>
<dbReference type="AlphaFoldDB" id="A0A402AJX8"/>
<dbReference type="InterPro" id="IPR010310">
    <property type="entry name" value="T7SS_ESAT-6-like"/>
</dbReference>
<protein>
    <submittedName>
        <fullName evidence="1">Uncharacterized protein</fullName>
    </submittedName>
</protein>
<accession>A0A402AJX8</accession>
<dbReference type="RefSeq" id="WP_126551294.1">
    <property type="nucleotide sequence ID" value="NZ_BIFS01000001.1"/>
</dbReference>
<dbReference type="SUPFAM" id="SSF140453">
    <property type="entry name" value="EsxAB dimer-like"/>
    <property type="match status" value="1"/>
</dbReference>
<dbReference type="InterPro" id="IPR036689">
    <property type="entry name" value="ESAT-6-like_sf"/>
</dbReference>
<dbReference type="Proteomes" id="UP000287188">
    <property type="component" value="Unassembled WGS sequence"/>
</dbReference>